<organism evidence="1 2">
    <name type="scientific">Brevundimonas vesicularis</name>
    <name type="common">Pseudomonas vesicularis</name>
    <dbReference type="NCBI Taxonomy" id="41276"/>
    <lineage>
        <taxon>Bacteria</taxon>
        <taxon>Pseudomonadati</taxon>
        <taxon>Pseudomonadota</taxon>
        <taxon>Alphaproteobacteria</taxon>
        <taxon>Caulobacterales</taxon>
        <taxon>Caulobacteraceae</taxon>
        <taxon>Brevundimonas</taxon>
    </lineage>
</organism>
<protein>
    <submittedName>
        <fullName evidence="1">DUF3800 domain-containing protein</fullName>
    </submittedName>
</protein>
<dbReference type="Pfam" id="PF12686">
    <property type="entry name" value="DUF3800"/>
    <property type="match status" value="1"/>
</dbReference>
<proteinExistence type="predicted"/>
<sequence length="274" mass="30807">MQMSREYIVYIDEAGDEGFGKLKGNGQVGGQSHWLAIGACIVSAENDQRLPALKRQILGRFPNRSRRDLHFRDLNHDQKIVACQEIGGFPLGAAVMLSNKTTLPGSKFASTFKQKGYLYNYLVRWLLERVTLACEIAASNEPCRVRLVFSRRGGTDYHSMGEYLRLMRNGREFMPPVRSIRWNVLNVDDILVEDHSKWAGLQVADCITSAFWTAVEPNVYGNHEPAYAELLKSRLLQKDGNALNRGLTPVPSFTQARPTEAQRLIIASFMKGCG</sequence>
<name>A0A1Z3U773_BREVE</name>
<gene>
    <name evidence="1" type="ORF">CEP68_06105</name>
</gene>
<evidence type="ECO:0000313" key="1">
    <source>
        <dbReference type="EMBL" id="ASE39105.1"/>
    </source>
</evidence>
<dbReference type="EMBL" id="CP022048">
    <property type="protein sequence ID" value="ASE39105.1"/>
    <property type="molecule type" value="Genomic_DNA"/>
</dbReference>
<dbReference type="KEGG" id="bvc:CEP68_06105"/>
<dbReference type="RefSeq" id="WP_088582424.1">
    <property type="nucleotide sequence ID" value="NZ_CP022048.2"/>
</dbReference>
<dbReference type="GeneID" id="34014061"/>
<dbReference type="Proteomes" id="UP000197050">
    <property type="component" value="Chromosome"/>
</dbReference>
<dbReference type="AlphaFoldDB" id="A0A1Z3U773"/>
<accession>A0A1Z3U773</accession>
<dbReference type="InterPro" id="IPR024524">
    <property type="entry name" value="DUF3800"/>
</dbReference>
<reference evidence="2" key="1">
    <citation type="submission" date="2017-06" db="EMBL/GenBank/DDBJ databases">
        <title>FDA dAtabase for Regulatory Grade micrObial Sequences (FDA-ARGOS): Supporting development and validation of Infectious Disease Dx tests.</title>
        <authorList>
            <person name="Minogue T."/>
            <person name="Wolcott M."/>
            <person name="Wasieloski L."/>
            <person name="Aguilar W."/>
            <person name="Moore D."/>
            <person name="Tallon L."/>
            <person name="Sadzewicz L."/>
            <person name="Sengamalay N."/>
            <person name="Ott S."/>
            <person name="Godinez A."/>
            <person name="Nagaraj S."/>
            <person name="Nadendla S."/>
            <person name="Geyer C."/>
            <person name="Sichtig H."/>
        </authorList>
    </citation>
    <scope>NUCLEOTIDE SEQUENCE [LARGE SCALE GENOMIC DNA]</scope>
    <source>
        <strain evidence="2">FDAARGOS_289</strain>
    </source>
</reference>
<evidence type="ECO:0000313" key="2">
    <source>
        <dbReference type="Proteomes" id="UP000197050"/>
    </source>
</evidence>